<reference evidence="3" key="1">
    <citation type="submission" date="2017-08" db="EMBL/GenBank/DDBJ databases">
        <title>A dynamic microbial community with high functional redundancy inhabits the cold, oxic subseafloor aquifer.</title>
        <authorList>
            <person name="Tully B.J."/>
            <person name="Wheat C.G."/>
            <person name="Glazer B.T."/>
            <person name="Huber J.A."/>
        </authorList>
    </citation>
    <scope>NUCLEOTIDE SEQUENCE [LARGE SCALE GENOMIC DNA]</scope>
</reference>
<dbReference type="PANTHER" id="PTHR37308">
    <property type="entry name" value="INTEGRAL MEMBRANE PROTEIN"/>
    <property type="match status" value="1"/>
</dbReference>
<feature type="transmembrane region" description="Helical" evidence="1">
    <location>
        <begin position="167"/>
        <end position="185"/>
    </location>
</feature>
<evidence type="ECO:0000256" key="1">
    <source>
        <dbReference type="SAM" id="Phobius"/>
    </source>
</evidence>
<organism evidence="2 3">
    <name type="scientific">SAR86 cluster bacterium</name>
    <dbReference type="NCBI Taxonomy" id="2030880"/>
    <lineage>
        <taxon>Bacteria</taxon>
        <taxon>Pseudomonadati</taxon>
        <taxon>Pseudomonadota</taxon>
        <taxon>Gammaproteobacteria</taxon>
        <taxon>SAR86 cluster</taxon>
    </lineage>
</organism>
<evidence type="ECO:0000313" key="2">
    <source>
        <dbReference type="EMBL" id="PCI80088.1"/>
    </source>
</evidence>
<proteinExistence type="predicted"/>
<dbReference type="PANTHER" id="PTHR37308:SF1">
    <property type="entry name" value="POLYPRENYL-PHOSPHATE TRANSPORTER"/>
    <property type="match status" value="1"/>
</dbReference>
<feature type="transmembrane region" description="Helical" evidence="1">
    <location>
        <begin position="245"/>
        <end position="263"/>
    </location>
</feature>
<keyword evidence="1" id="KW-0812">Transmembrane</keyword>
<gene>
    <name evidence="2" type="ORF">COB20_03605</name>
</gene>
<dbReference type="EMBL" id="NVUL01000012">
    <property type="protein sequence ID" value="PCI80088.1"/>
    <property type="molecule type" value="Genomic_DNA"/>
</dbReference>
<sequence length="302" mass="32758">MSENSSMQTQKATHSWVTRRGKFMLFLKGVAMGLGDSVPGISGGTIAVITKIYDQLVFSIRAVDLRACGLFFTGQFRVFWQHINGTFLLILALGILSGLLISANTVLFLLENYFVPLMAFFIGMVLASSALLRKEFSLSAWQNILALFLGLLLAVSIGFITPRSAELSLITIFFSGAIAISAMILPGLSGAFILLLLGVYEFILGALLDFDLPTILVFVLGCVVGLLAFSRLLSWLLRDYHQLSYGFITGLLLGSVSALWPWQEAEGGYTMLLPALLCLVLGVAAVVLLQVIFSTKPSENSN</sequence>
<feature type="transmembrane region" description="Helical" evidence="1">
    <location>
        <begin position="144"/>
        <end position="161"/>
    </location>
</feature>
<keyword evidence="1" id="KW-1133">Transmembrane helix</keyword>
<dbReference type="Proteomes" id="UP000218767">
    <property type="component" value="Unassembled WGS sequence"/>
</dbReference>
<protein>
    <submittedName>
        <fullName evidence="2">DUF368 domain-containing protein</fullName>
    </submittedName>
</protein>
<feature type="transmembrane region" description="Helical" evidence="1">
    <location>
        <begin position="87"/>
        <end position="107"/>
    </location>
</feature>
<name>A0A2A4XBS7_9GAMM</name>
<dbReference type="Pfam" id="PF04018">
    <property type="entry name" value="VCA0040-like"/>
    <property type="match status" value="1"/>
</dbReference>
<feature type="transmembrane region" description="Helical" evidence="1">
    <location>
        <begin position="113"/>
        <end position="132"/>
    </location>
</feature>
<keyword evidence="1" id="KW-0472">Membrane</keyword>
<feature type="transmembrane region" description="Helical" evidence="1">
    <location>
        <begin position="214"/>
        <end position="233"/>
    </location>
</feature>
<comment type="caution">
    <text evidence="2">The sequence shown here is derived from an EMBL/GenBank/DDBJ whole genome shotgun (WGS) entry which is preliminary data.</text>
</comment>
<feature type="transmembrane region" description="Helical" evidence="1">
    <location>
        <begin position="269"/>
        <end position="293"/>
    </location>
</feature>
<evidence type="ECO:0000313" key="3">
    <source>
        <dbReference type="Proteomes" id="UP000218767"/>
    </source>
</evidence>
<dbReference type="InterPro" id="IPR007163">
    <property type="entry name" value="VCA0040-like"/>
</dbReference>
<dbReference type="AlphaFoldDB" id="A0A2A4XBS7"/>
<accession>A0A2A4XBS7</accession>